<organism evidence="1 2">
    <name type="scientific">Racocetra fulgida</name>
    <dbReference type="NCBI Taxonomy" id="60492"/>
    <lineage>
        <taxon>Eukaryota</taxon>
        <taxon>Fungi</taxon>
        <taxon>Fungi incertae sedis</taxon>
        <taxon>Mucoromycota</taxon>
        <taxon>Glomeromycotina</taxon>
        <taxon>Glomeromycetes</taxon>
        <taxon>Diversisporales</taxon>
        <taxon>Gigasporaceae</taxon>
        <taxon>Racocetra</taxon>
    </lineage>
</organism>
<evidence type="ECO:0000313" key="2">
    <source>
        <dbReference type="Proteomes" id="UP000789396"/>
    </source>
</evidence>
<proteinExistence type="predicted"/>
<keyword evidence="2" id="KW-1185">Reference proteome</keyword>
<protein>
    <submittedName>
        <fullName evidence="1">2846_t:CDS:1</fullName>
    </submittedName>
</protein>
<reference evidence="1" key="1">
    <citation type="submission" date="2021-06" db="EMBL/GenBank/DDBJ databases">
        <authorList>
            <person name="Kallberg Y."/>
            <person name="Tangrot J."/>
            <person name="Rosling A."/>
        </authorList>
    </citation>
    <scope>NUCLEOTIDE SEQUENCE</scope>
    <source>
        <strain evidence="1">IN212</strain>
    </source>
</reference>
<comment type="caution">
    <text evidence="1">The sequence shown here is derived from an EMBL/GenBank/DDBJ whole genome shotgun (WGS) entry which is preliminary data.</text>
</comment>
<dbReference type="Proteomes" id="UP000789396">
    <property type="component" value="Unassembled WGS sequence"/>
</dbReference>
<name>A0A9N9FGK6_9GLOM</name>
<dbReference type="AlphaFoldDB" id="A0A9N9FGK6"/>
<sequence length="81" mass="9266">DINLGDIEYYDYNEFSAFEKIGEEDSELCIDQNGKGISEQLKDLETIVEFITNNKIINRQQITSPNPNYFESLNSPLSEGN</sequence>
<gene>
    <name evidence="1" type="ORF">RFULGI_LOCUS3946</name>
</gene>
<evidence type="ECO:0000313" key="1">
    <source>
        <dbReference type="EMBL" id="CAG8534580.1"/>
    </source>
</evidence>
<dbReference type="EMBL" id="CAJVPZ010003711">
    <property type="protein sequence ID" value="CAG8534580.1"/>
    <property type="molecule type" value="Genomic_DNA"/>
</dbReference>
<feature type="non-terminal residue" evidence="1">
    <location>
        <position position="81"/>
    </location>
</feature>
<accession>A0A9N9FGK6</accession>